<dbReference type="GO" id="GO:0005634">
    <property type="term" value="C:nucleus"/>
    <property type="evidence" value="ECO:0007669"/>
    <property type="project" value="UniProtKB-SubCell"/>
</dbReference>
<name>A0A0D3JD94_EMIH1</name>
<reference evidence="17" key="1">
    <citation type="journal article" date="2013" name="Nature">
        <title>Pan genome of the phytoplankton Emiliania underpins its global distribution.</title>
        <authorList>
            <person name="Read B.A."/>
            <person name="Kegel J."/>
            <person name="Klute M.J."/>
            <person name="Kuo A."/>
            <person name="Lefebvre S.C."/>
            <person name="Maumus F."/>
            <person name="Mayer C."/>
            <person name="Miller J."/>
            <person name="Monier A."/>
            <person name="Salamov A."/>
            <person name="Young J."/>
            <person name="Aguilar M."/>
            <person name="Claverie J.M."/>
            <person name="Frickenhaus S."/>
            <person name="Gonzalez K."/>
            <person name="Herman E.K."/>
            <person name="Lin Y.C."/>
            <person name="Napier J."/>
            <person name="Ogata H."/>
            <person name="Sarno A.F."/>
            <person name="Shmutz J."/>
            <person name="Schroeder D."/>
            <person name="de Vargas C."/>
            <person name="Verret F."/>
            <person name="von Dassow P."/>
            <person name="Valentin K."/>
            <person name="Van de Peer Y."/>
            <person name="Wheeler G."/>
            <person name="Dacks J.B."/>
            <person name="Delwiche C.F."/>
            <person name="Dyhrman S.T."/>
            <person name="Glockner G."/>
            <person name="John U."/>
            <person name="Richards T."/>
            <person name="Worden A.Z."/>
            <person name="Zhang X."/>
            <person name="Grigoriev I.V."/>
            <person name="Allen A.E."/>
            <person name="Bidle K."/>
            <person name="Borodovsky M."/>
            <person name="Bowler C."/>
            <person name="Brownlee C."/>
            <person name="Cock J.M."/>
            <person name="Elias M."/>
            <person name="Gladyshev V.N."/>
            <person name="Groth M."/>
            <person name="Guda C."/>
            <person name="Hadaegh A."/>
            <person name="Iglesias-Rodriguez M.D."/>
            <person name="Jenkins J."/>
            <person name="Jones B.M."/>
            <person name="Lawson T."/>
            <person name="Leese F."/>
            <person name="Lindquist E."/>
            <person name="Lobanov A."/>
            <person name="Lomsadze A."/>
            <person name="Malik S.B."/>
            <person name="Marsh M.E."/>
            <person name="Mackinder L."/>
            <person name="Mock T."/>
            <person name="Mueller-Roeber B."/>
            <person name="Pagarete A."/>
            <person name="Parker M."/>
            <person name="Probert I."/>
            <person name="Quesneville H."/>
            <person name="Raines C."/>
            <person name="Rensing S.A."/>
            <person name="Riano-Pachon D.M."/>
            <person name="Richier S."/>
            <person name="Rokitta S."/>
            <person name="Shiraiwa Y."/>
            <person name="Soanes D.M."/>
            <person name="van der Giezen M."/>
            <person name="Wahlund T.M."/>
            <person name="Williams B."/>
            <person name="Wilson W."/>
            <person name="Wolfe G."/>
            <person name="Wurch L.L."/>
        </authorList>
    </citation>
    <scope>NUCLEOTIDE SEQUENCE</scope>
</reference>
<keyword evidence="7" id="KW-0995">Kinetochore</keyword>
<dbReference type="RefSeq" id="XP_005773908.1">
    <property type="nucleotide sequence ID" value="XM_005773851.1"/>
</dbReference>
<keyword evidence="17" id="KW-1185">Reference proteome</keyword>
<evidence type="ECO:0000256" key="6">
    <source>
        <dbReference type="ARBA" id="ARBA00022776"/>
    </source>
</evidence>
<feature type="domain" description="Nuf2 DHR10-like" evidence="15">
    <location>
        <begin position="258"/>
        <end position="369"/>
    </location>
</feature>
<evidence type="ECO:0000256" key="9">
    <source>
        <dbReference type="ARBA" id="ARBA00023242"/>
    </source>
</evidence>
<evidence type="ECO:0000256" key="12">
    <source>
        <dbReference type="SAM" id="Coils"/>
    </source>
</evidence>
<protein>
    <recommendedName>
        <fullName evidence="18">Kinetochore protein Nuf2</fullName>
    </recommendedName>
</protein>
<dbReference type="InterPro" id="IPR038275">
    <property type="entry name" value="Nuf2_N_sf"/>
</dbReference>
<evidence type="ECO:0000256" key="10">
    <source>
        <dbReference type="ARBA" id="ARBA00023306"/>
    </source>
</evidence>
<dbReference type="GO" id="GO:0007052">
    <property type="term" value="P:mitotic spindle organization"/>
    <property type="evidence" value="ECO:0007669"/>
    <property type="project" value="TreeGrafter"/>
</dbReference>
<keyword evidence="4" id="KW-0158">Chromosome</keyword>
<dbReference type="InterPro" id="IPR041112">
    <property type="entry name" value="Nuf2_DHR10-like"/>
</dbReference>
<dbReference type="Pfam" id="PF18595">
    <property type="entry name" value="Nuf2_DHR10-like"/>
    <property type="match status" value="1"/>
</dbReference>
<keyword evidence="6" id="KW-0498">Mitosis</keyword>
<dbReference type="KEGG" id="ehx:EMIHUDRAFT_444453"/>
<keyword evidence="10" id="KW-0131">Cell cycle</keyword>
<dbReference type="Proteomes" id="UP000013827">
    <property type="component" value="Unassembled WGS sequence"/>
</dbReference>
<evidence type="ECO:0000256" key="5">
    <source>
        <dbReference type="ARBA" id="ARBA00022618"/>
    </source>
</evidence>
<dbReference type="HOGENOM" id="CLU_025461_1_1_1"/>
<evidence type="ECO:0000259" key="15">
    <source>
        <dbReference type="Pfam" id="PF18595"/>
    </source>
</evidence>
<dbReference type="GO" id="GO:0031262">
    <property type="term" value="C:Ndc80 complex"/>
    <property type="evidence" value="ECO:0007669"/>
    <property type="project" value="InterPro"/>
</dbReference>
<dbReference type="Pfam" id="PF03800">
    <property type="entry name" value="Nuf2"/>
    <property type="match status" value="1"/>
</dbReference>
<dbReference type="Gene3D" id="1.10.418.60">
    <property type="entry name" value="Ncd80 complex, Nuf2 subunit"/>
    <property type="match status" value="1"/>
</dbReference>
<dbReference type="PaxDb" id="2903-EOD21479"/>
<dbReference type="GO" id="GO:0044877">
    <property type="term" value="F:protein-containing complex binding"/>
    <property type="evidence" value="ECO:0007669"/>
    <property type="project" value="TreeGrafter"/>
</dbReference>
<sequence length="456" mass="50993">MAGKQPKDAFPLLKSAEILQCLNELGIASSEDDLLHPTGLKVQHIYASFNELLLHRKREDMAQPDFEGLQELEFPELHEQSVPMIGFLSACQKLMAIAGVGDFTMSDLIKPEARRVRRSLSAVINLAKYHEDKLPGYMQFSQETDALLNAKASLEEESERLLSARRQAEQRRAEEEPALQQMEAENEQRQVTVRELFNSHTAILNESHALKAKVQETRDASRGLSFELLNAREEAESLRKQIAPDPRALKDELQALHDAVALEKAALKSLEGKCSDAAKGAAAIEAAEGQLDELARLQAEAEAEAHRLKETRRGIKAVAGSTLGLETERAELAHQVRAVTQRIGHCKERLERQKEQHAAKEEDARAALSLAERQWGELSEERERHERQQDDSELALRELRDKHLYARMEHEAVAARLQQLQQKLSLQVRAYHQTVLSAMGSASESTQGLAAQGVAC</sequence>
<accession>A0A0D3JD94</accession>
<evidence type="ECO:0000256" key="4">
    <source>
        <dbReference type="ARBA" id="ARBA00022454"/>
    </source>
</evidence>
<keyword evidence="11" id="KW-0137">Centromere</keyword>
<dbReference type="STRING" id="2903.R1EKV0"/>
<dbReference type="EnsemblProtists" id="EOD21479">
    <property type="protein sequence ID" value="EOD21479"/>
    <property type="gene ID" value="EMIHUDRAFT_444453"/>
</dbReference>
<dbReference type="GO" id="GO:0051383">
    <property type="term" value="P:kinetochore organization"/>
    <property type="evidence" value="ECO:0007669"/>
    <property type="project" value="TreeGrafter"/>
</dbReference>
<feature type="region of interest" description="Disordered" evidence="13">
    <location>
        <begin position="163"/>
        <end position="187"/>
    </location>
</feature>
<feature type="compositionally biased region" description="Basic and acidic residues" evidence="13">
    <location>
        <begin position="163"/>
        <end position="175"/>
    </location>
</feature>
<dbReference type="GeneID" id="17267024"/>
<dbReference type="AlphaFoldDB" id="A0A0D3JD94"/>
<dbReference type="GO" id="GO:0051301">
    <property type="term" value="P:cell division"/>
    <property type="evidence" value="ECO:0007669"/>
    <property type="project" value="UniProtKB-KW"/>
</dbReference>
<evidence type="ECO:0000256" key="13">
    <source>
        <dbReference type="SAM" id="MobiDB-lite"/>
    </source>
</evidence>
<evidence type="ECO:0000256" key="3">
    <source>
        <dbReference type="ARBA" id="ARBA00005498"/>
    </source>
</evidence>
<dbReference type="GO" id="GO:0051315">
    <property type="term" value="P:attachment of mitotic spindle microtubules to kinetochore"/>
    <property type="evidence" value="ECO:0007669"/>
    <property type="project" value="TreeGrafter"/>
</dbReference>
<evidence type="ECO:0000256" key="7">
    <source>
        <dbReference type="ARBA" id="ARBA00022838"/>
    </source>
</evidence>
<dbReference type="OMA" id="TKIIEWD"/>
<dbReference type="InterPro" id="IPR005549">
    <property type="entry name" value="Kinetochore_Nuf2_N"/>
</dbReference>
<evidence type="ECO:0000256" key="11">
    <source>
        <dbReference type="ARBA" id="ARBA00023328"/>
    </source>
</evidence>
<evidence type="ECO:0000256" key="1">
    <source>
        <dbReference type="ARBA" id="ARBA00004123"/>
    </source>
</evidence>
<evidence type="ECO:0000259" key="14">
    <source>
        <dbReference type="Pfam" id="PF03800"/>
    </source>
</evidence>
<proteinExistence type="inferred from homology"/>
<keyword evidence="5" id="KW-0132">Cell division</keyword>
<keyword evidence="8 12" id="KW-0175">Coiled coil</keyword>
<reference evidence="16" key="2">
    <citation type="submission" date="2024-10" db="UniProtKB">
        <authorList>
            <consortium name="EnsemblProtists"/>
        </authorList>
    </citation>
    <scope>IDENTIFICATION</scope>
</reference>
<keyword evidence="9" id="KW-0539">Nucleus</keyword>
<evidence type="ECO:0008006" key="18">
    <source>
        <dbReference type="Google" id="ProtNLM"/>
    </source>
</evidence>
<comment type="similarity">
    <text evidence="3">Belongs to the NUF2 family.</text>
</comment>
<feature type="coiled-coil region" evidence="12">
    <location>
        <begin position="343"/>
        <end position="402"/>
    </location>
</feature>
<dbReference type="PANTHER" id="PTHR21650">
    <property type="entry name" value="MEMBRALIN/KINETOCHORE PROTEIN NUF2"/>
    <property type="match status" value="1"/>
</dbReference>
<dbReference type="GO" id="GO:0045132">
    <property type="term" value="P:meiotic chromosome segregation"/>
    <property type="evidence" value="ECO:0007669"/>
    <property type="project" value="TreeGrafter"/>
</dbReference>
<dbReference type="eggNOG" id="KOG4438">
    <property type="taxonomic scope" value="Eukaryota"/>
</dbReference>
<feature type="domain" description="Kinetochore protein Nuf2 N-terminal" evidence="14">
    <location>
        <begin position="7"/>
        <end position="144"/>
    </location>
</feature>
<evidence type="ECO:0000256" key="2">
    <source>
        <dbReference type="ARBA" id="ARBA00004629"/>
    </source>
</evidence>
<evidence type="ECO:0000256" key="8">
    <source>
        <dbReference type="ARBA" id="ARBA00023054"/>
    </source>
</evidence>
<evidence type="ECO:0000313" key="16">
    <source>
        <dbReference type="EnsemblProtists" id="EOD21479"/>
    </source>
</evidence>
<comment type="subcellular location">
    <subcellularLocation>
        <location evidence="2">Chromosome</location>
        <location evidence="2">Centromere</location>
        <location evidence="2">Kinetochore</location>
    </subcellularLocation>
    <subcellularLocation>
        <location evidence="1">Nucleus</location>
    </subcellularLocation>
</comment>
<organism evidence="16 17">
    <name type="scientific">Emiliania huxleyi (strain CCMP1516)</name>
    <dbReference type="NCBI Taxonomy" id="280463"/>
    <lineage>
        <taxon>Eukaryota</taxon>
        <taxon>Haptista</taxon>
        <taxon>Haptophyta</taxon>
        <taxon>Prymnesiophyceae</taxon>
        <taxon>Isochrysidales</taxon>
        <taxon>Noelaerhabdaceae</taxon>
        <taxon>Emiliania</taxon>
    </lineage>
</organism>
<feature type="coiled-coil region" evidence="12">
    <location>
        <begin position="284"/>
        <end position="314"/>
    </location>
</feature>
<evidence type="ECO:0000313" key="17">
    <source>
        <dbReference type="Proteomes" id="UP000013827"/>
    </source>
</evidence>
<dbReference type="PANTHER" id="PTHR21650:SF2">
    <property type="entry name" value="KINETOCHORE PROTEIN NUF2"/>
    <property type="match status" value="1"/>
</dbReference>